<proteinExistence type="predicted"/>
<accession>A0A2T7P9E6</accession>
<comment type="caution">
    <text evidence="1">The sequence shown here is derived from an EMBL/GenBank/DDBJ whole genome shotgun (WGS) entry which is preliminary data.</text>
</comment>
<organism evidence="1 2">
    <name type="scientific">Pomacea canaliculata</name>
    <name type="common">Golden apple snail</name>
    <dbReference type="NCBI Taxonomy" id="400727"/>
    <lineage>
        <taxon>Eukaryota</taxon>
        <taxon>Metazoa</taxon>
        <taxon>Spiralia</taxon>
        <taxon>Lophotrochozoa</taxon>
        <taxon>Mollusca</taxon>
        <taxon>Gastropoda</taxon>
        <taxon>Caenogastropoda</taxon>
        <taxon>Architaenioglossa</taxon>
        <taxon>Ampullarioidea</taxon>
        <taxon>Ampullariidae</taxon>
        <taxon>Pomacea</taxon>
    </lineage>
</organism>
<reference evidence="1 2" key="1">
    <citation type="submission" date="2018-04" db="EMBL/GenBank/DDBJ databases">
        <title>The genome of golden apple snail Pomacea canaliculata provides insight into stress tolerance and invasive adaptation.</title>
        <authorList>
            <person name="Liu C."/>
            <person name="Liu B."/>
            <person name="Ren Y."/>
            <person name="Zhang Y."/>
            <person name="Wang H."/>
            <person name="Li S."/>
            <person name="Jiang F."/>
            <person name="Yin L."/>
            <person name="Zhang G."/>
            <person name="Qian W."/>
            <person name="Fan W."/>
        </authorList>
    </citation>
    <scope>NUCLEOTIDE SEQUENCE [LARGE SCALE GENOMIC DNA]</scope>
    <source>
        <strain evidence="1">SZHN2017</strain>
        <tissue evidence="1">Muscle</tissue>
    </source>
</reference>
<keyword evidence="2" id="KW-1185">Reference proteome</keyword>
<evidence type="ECO:0000313" key="1">
    <source>
        <dbReference type="EMBL" id="PVD30045.1"/>
    </source>
</evidence>
<dbReference type="OrthoDB" id="7752123at2759"/>
<evidence type="ECO:0000313" key="2">
    <source>
        <dbReference type="Proteomes" id="UP000245119"/>
    </source>
</evidence>
<dbReference type="Proteomes" id="UP000245119">
    <property type="component" value="Linkage Group LG5"/>
</dbReference>
<dbReference type="EMBL" id="PZQS01000005">
    <property type="protein sequence ID" value="PVD30045.1"/>
    <property type="molecule type" value="Genomic_DNA"/>
</dbReference>
<dbReference type="AlphaFoldDB" id="A0A2T7P9E6"/>
<sequence length="386" mass="41748">MTGADTPCTSGGGTCQEDSLSCSGHYQSGLCSGSASRRCCLPATSSTSLDCAGFSNCHHARGTAYYPDSSALEGGYVDMRGAALHTLQDYLEGKASYVSVAMDNRAGIAYGTRLCIREMNHKYNRVIPFAVSCALSASLGLFRLWNRHIPSQGSAYYPEDDGGDVDMNDRPLHTLQEFLAGNAPYVSVAMDDRAGIIYGTKICIPELNIQYNTFIVFEVVDMGSDTSGQGHSRINICVQDEQASRETTINSALTLVFPSVAPGLDCSGFGSHTYHATGTGYYPDDSPIEGGYVDMRGRPLRTLQDFLEGRVQYVSVAMDDHAGIAYGTRICIKELNIKYNKLIVFAVVDTGPSFRGKGYTRIDVCVEDERASLDHTINGPLTLVFP</sequence>
<gene>
    <name evidence="1" type="ORF">C0Q70_09306</name>
</gene>
<protein>
    <submittedName>
        <fullName evidence="1">Uncharacterized protein</fullName>
    </submittedName>
</protein>
<name>A0A2T7P9E6_POMCA</name>